<sequence>MLPLLEVPTFSGDFREFNAFWSVFQALIHIDASLTDQEKFLFLNQAIKVEAVASTTYVRVIANNYCVAINILKKQYDRSATIADILISDIEKIPRAHDAPKSCRETLSAITSRIIHLE</sequence>
<dbReference type="Pfam" id="PF03564">
    <property type="entry name" value="DUF1759"/>
    <property type="match status" value="1"/>
</dbReference>
<evidence type="ECO:0000313" key="3">
    <source>
        <dbReference type="WBParaSite" id="HPBE_0001932001-mRNA-1"/>
    </source>
</evidence>
<dbReference type="InterPro" id="IPR005312">
    <property type="entry name" value="DUF1759"/>
</dbReference>
<dbReference type="Proteomes" id="UP000050761">
    <property type="component" value="Unassembled WGS sequence"/>
</dbReference>
<reference evidence="3" key="2">
    <citation type="submission" date="2019-09" db="UniProtKB">
        <authorList>
            <consortium name="WormBaseParasite"/>
        </authorList>
    </citation>
    <scope>IDENTIFICATION</scope>
</reference>
<gene>
    <name evidence="1" type="ORF">HPBE_LOCUS19319</name>
</gene>
<name>A0A183GB69_HELPZ</name>
<dbReference type="EMBL" id="UZAH01031279">
    <property type="protein sequence ID" value="VDP14746.1"/>
    <property type="molecule type" value="Genomic_DNA"/>
</dbReference>
<evidence type="ECO:0000313" key="1">
    <source>
        <dbReference type="EMBL" id="VDP14746.1"/>
    </source>
</evidence>
<reference evidence="1 2" key="1">
    <citation type="submission" date="2018-11" db="EMBL/GenBank/DDBJ databases">
        <authorList>
            <consortium name="Pathogen Informatics"/>
        </authorList>
    </citation>
    <scope>NUCLEOTIDE SEQUENCE [LARGE SCALE GENOMIC DNA]</scope>
</reference>
<proteinExistence type="predicted"/>
<dbReference type="AlphaFoldDB" id="A0A183GB69"/>
<dbReference type="OrthoDB" id="5867231at2759"/>
<protein>
    <submittedName>
        <fullName evidence="3">HEPN domain-containing protein</fullName>
    </submittedName>
</protein>
<evidence type="ECO:0000313" key="2">
    <source>
        <dbReference type="Proteomes" id="UP000050761"/>
    </source>
</evidence>
<accession>A0A183GB69</accession>
<dbReference type="WBParaSite" id="HPBE_0001932001-mRNA-1">
    <property type="protein sequence ID" value="HPBE_0001932001-mRNA-1"/>
    <property type="gene ID" value="HPBE_0001932001"/>
</dbReference>
<accession>A0A3P8F4S4</accession>
<keyword evidence="2" id="KW-1185">Reference proteome</keyword>
<organism evidence="2 3">
    <name type="scientific">Heligmosomoides polygyrus</name>
    <name type="common">Parasitic roundworm</name>
    <dbReference type="NCBI Taxonomy" id="6339"/>
    <lineage>
        <taxon>Eukaryota</taxon>
        <taxon>Metazoa</taxon>
        <taxon>Ecdysozoa</taxon>
        <taxon>Nematoda</taxon>
        <taxon>Chromadorea</taxon>
        <taxon>Rhabditida</taxon>
        <taxon>Rhabditina</taxon>
        <taxon>Rhabditomorpha</taxon>
        <taxon>Strongyloidea</taxon>
        <taxon>Heligmosomidae</taxon>
        <taxon>Heligmosomoides</taxon>
    </lineage>
</organism>